<name>I4VX01_9GAMM</name>
<evidence type="ECO:0000256" key="1">
    <source>
        <dbReference type="SAM" id="SignalP"/>
    </source>
</evidence>
<protein>
    <recommendedName>
        <fullName evidence="2">Lipid/polyisoprenoid-binding YceI-like domain-containing protein</fullName>
    </recommendedName>
</protein>
<evidence type="ECO:0000259" key="2">
    <source>
        <dbReference type="SMART" id="SM00867"/>
    </source>
</evidence>
<dbReference type="AlphaFoldDB" id="I4VX01"/>
<dbReference type="EMBL" id="AJXU01000016">
    <property type="protein sequence ID" value="EIL91742.1"/>
    <property type="molecule type" value="Genomic_DNA"/>
</dbReference>
<evidence type="ECO:0000313" key="4">
    <source>
        <dbReference type="Proteomes" id="UP000004210"/>
    </source>
</evidence>
<gene>
    <name evidence="3" type="ORF">UU9_03602</name>
</gene>
<organism evidence="3 4">
    <name type="scientific">Rhodanobacter fulvus Jip2</name>
    <dbReference type="NCBI Taxonomy" id="1163408"/>
    <lineage>
        <taxon>Bacteria</taxon>
        <taxon>Pseudomonadati</taxon>
        <taxon>Pseudomonadota</taxon>
        <taxon>Gammaproteobacteria</taxon>
        <taxon>Lysobacterales</taxon>
        <taxon>Rhodanobacteraceae</taxon>
        <taxon>Rhodanobacter</taxon>
    </lineage>
</organism>
<feature type="signal peptide" evidence="1">
    <location>
        <begin position="1"/>
        <end position="23"/>
    </location>
</feature>
<dbReference type="InterPro" id="IPR007372">
    <property type="entry name" value="Lipid/polyisoprenoid-bd_YceI"/>
</dbReference>
<dbReference type="SUPFAM" id="SSF101874">
    <property type="entry name" value="YceI-like"/>
    <property type="match status" value="1"/>
</dbReference>
<evidence type="ECO:0000313" key="3">
    <source>
        <dbReference type="EMBL" id="EIL91742.1"/>
    </source>
</evidence>
<dbReference type="STRING" id="1163408.UU9_03602"/>
<sequence>MKRPVLPSFALLLALALPGLAAATEYTVQPAASTLGFSGTFQGETFNGHFDKWNAAIRYDAADLTQAAFDVTVTLASVKTGDSDRDGALPGSDFFDVAKFPTAHFVTTGFRRNGAQVVADGKLTMRGVTKPVSLDVKFQPAASGATLDVAGVVQRLDFGVGGGEYADTSVIGADVKVTAHLQLTAK</sequence>
<dbReference type="PATRIC" id="fig|1163408.3.peg.739"/>
<reference evidence="3 4" key="1">
    <citation type="journal article" date="2012" name="J. Bacteriol.">
        <title>Genome sequences for six rhodanobacter strains, isolated from soils and the terrestrial subsurface, with variable denitrification capabilities.</title>
        <authorList>
            <person name="Kostka J.E."/>
            <person name="Green S.J."/>
            <person name="Rishishwar L."/>
            <person name="Prakash O."/>
            <person name="Katz L.S."/>
            <person name="Marino-Ramirez L."/>
            <person name="Jordan I.K."/>
            <person name="Munk C."/>
            <person name="Ivanova N."/>
            <person name="Mikhailova N."/>
            <person name="Watson D.B."/>
            <person name="Brown S.D."/>
            <person name="Palumbo A.V."/>
            <person name="Brooks S.C."/>
        </authorList>
    </citation>
    <scope>NUCLEOTIDE SEQUENCE [LARGE SCALE GENOMIC DNA]</scope>
    <source>
        <strain evidence="4">Jip2T</strain>
    </source>
</reference>
<dbReference type="SMART" id="SM00867">
    <property type="entry name" value="YceI"/>
    <property type="match status" value="1"/>
</dbReference>
<dbReference type="RefSeq" id="WP_007080361.1">
    <property type="nucleotide sequence ID" value="NZ_AJXU01000016.1"/>
</dbReference>
<feature type="domain" description="Lipid/polyisoprenoid-binding YceI-like" evidence="2">
    <location>
        <begin position="25"/>
        <end position="184"/>
    </location>
</feature>
<dbReference type="Gene3D" id="2.40.128.110">
    <property type="entry name" value="Lipid/polyisoprenoid-binding, YceI-like"/>
    <property type="match status" value="1"/>
</dbReference>
<dbReference type="Proteomes" id="UP000004210">
    <property type="component" value="Unassembled WGS sequence"/>
</dbReference>
<comment type="caution">
    <text evidence="3">The sequence shown here is derived from an EMBL/GenBank/DDBJ whole genome shotgun (WGS) entry which is preliminary data.</text>
</comment>
<keyword evidence="4" id="KW-1185">Reference proteome</keyword>
<dbReference type="PANTHER" id="PTHR34406:SF1">
    <property type="entry name" value="PROTEIN YCEI"/>
    <property type="match status" value="1"/>
</dbReference>
<dbReference type="Pfam" id="PF04264">
    <property type="entry name" value="YceI"/>
    <property type="match status" value="1"/>
</dbReference>
<accession>I4VX01</accession>
<proteinExistence type="predicted"/>
<keyword evidence="1" id="KW-0732">Signal</keyword>
<dbReference type="PANTHER" id="PTHR34406">
    <property type="entry name" value="PROTEIN YCEI"/>
    <property type="match status" value="1"/>
</dbReference>
<feature type="chain" id="PRO_5003696061" description="Lipid/polyisoprenoid-binding YceI-like domain-containing protein" evidence="1">
    <location>
        <begin position="24"/>
        <end position="186"/>
    </location>
</feature>
<dbReference type="eggNOG" id="COG2353">
    <property type="taxonomic scope" value="Bacteria"/>
</dbReference>
<dbReference type="InterPro" id="IPR036761">
    <property type="entry name" value="TTHA0802/YceI-like_sf"/>
</dbReference>